<name>A0A0G4FN11_VITBC</name>
<dbReference type="EMBL" id="CDMY01000462">
    <property type="protein sequence ID" value="CEM14966.1"/>
    <property type="molecule type" value="Genomic_DNA"/>
</dbReference>
<dbReference type="AlphaFoldDB" id="A0A0G4FN11"/>
<accession>A0A0G4FN11</accession>
<dbReference type="Proteomes" id="UP000041254">
    <property type="component" value="Unassembled WGS sequence"/>
</dbReference>
<reference evidence="1 2" key="1">
    <citation type="submission" date="2014-11" db="EMBL/GenBank/DDBJ databases">
        <authorList>
            <person name="Zhu J."/>
            <person name="Qi W."/>
            <person name="Song R."/>
        </authorList>
    </citation>
    <scope>NUCLEOTIDE SEQUENCE [LARGE SCALE GENOMIC DNA]</scope>
</reference>
<dbReference type="PhylomeDB" id="A0A0G4FN11"/>
<evidence type="ECO:0000313" key="1">
    <source>
        <dbReference type="EMBL" id="CEM14966.1"/>
    </source>
</evidence>
<keyword evidence="2" id="KW-1185">Reference proteome</keyword>
<sequence>MGMFWSRPLWVQEVDEKERFFLDDYPRRIDEGAKNIGALRDGIREKWKVGGHIEIRLILKPGSGKPCESDSVAKVFGECGRDDRDPIRWQKTTRRRSLEDDDDRAPVAVSKLSVVGEVDLARAHEPKKTPIPGPFPSVPPFTGDTQIEPPVHEYLKEILARVVGEANKLREDKLEVSECRSRVMESARRLPTRHGGWRYISGSPGSLAIGPDGLSNATSDEAFAASLAVIVEAKAAKYTERGLSEFCKEVSAKMCVVRSWKQDAESEGEVRDDAIGVLCNGTEAIVLDFFPGYEKSELDMGESQALCMSDLANFLVGFLSEWRVQREISIEEEAALAERTRDRAARKAQDEEELIRWAEQFMDEDDSCDIRKWGPKIERALVSDLCVSG</sequence>
<gene>
    <name evidence="1" type="ORF">Vbra_2217</name>
</gene>
<protein>
    <submittedName>
        <fullName evidence="1">Uncharacterized protein</fullName>
    </submittedName>
</protein>
<dbReference type="VEuPathDB" id="CryptoDB:Vbra_2217"/>
<dbReference type="InParanoid" id="A0A0G4FN11"/>
<evidence type="ECO:0000313" key="2">
    <source>
        <dbReference type="Proteomes" id="UP000041254"/>
    </source>
</evidence>
<proteinExistence type="predicted"/>
<organism evidence="1 2">
    <name type="scientific">Vitrella brassicaformis (strain CCMP3155)</name>
    <dbReference type="NCBI Taxonomy" id="1169540"/>
    <lineage>
        <taxon>Eukaryota</taxon>
        <taxon>Sar</taxon>
        <taxon>Alveolata</taxon>
        <taxon>Colpodellida</taxon>
        <taxon>Vitrellaceae</taxon>
        <taxon>Vitrella</taxon>
    </lineage>
</organism>